<feature type="region of interest" description="Disordered" evidence="1">
    <location>
        <begin position="1"/>
        <end position="26"/>
    </location>
</feature>
<feature type="region of interest" description="Disordered" evidence="1">
    <location>
        <begin position="68"/>
        <end position="95"/>
    </location>
</feature>
<dbReference type="EMBL" id="BMQJ01000018">
    <property type="protein sequence ID" value="GGQ22403.1"/>
    <property type="molecule type" value="Genomic_DNA"/>
</dbReference>
<feature type="compositionally biased region" description="Basic and acidic residues" evidence="1">
    <location>
        <begin position="75"/>
        <end position="86"/>
    </location>
</feature>
<gene>
    <name evidence="2" type="ORF">GCM10010140_60900</name>
</gene>
<reference evidence="3" key="1">
    <citation type="journal article" date="2019" name="Int. J. Syst. Evol. Microbiol.">
        <title>The Global Catalogue of Microorganisms (GCM) 10K type strain sequencing project: providing services to taxonomists for standard genome sequencing and annotation.</title>
        <authorList>
            <consortium name="The Broad Institute Genomics Platform"/>
            <consortium name="The Broad Institute Genome Sequencing Center for Infectious Disease"/>
            <person name="Wu L."/>
            <person name="Ma J."/>
        </authorList>
    </citation>
    <scope>NUCLEOTIDE SEQUENCE [LARGE SCALE GENOMIC DNA]</scope>
    <source>
        <strain evidence="3">JCM 3115</strain>
    </source>
</reference>
<evidence type="ECO:0000256" key="1">
    <source>
        <dbReference type="SAM" id="MobiDB-lite"/>
    </source>
</evidence>
<evidence type="ECO:0000313" key="3">
    <source>
        <dbReference type="Proteomes" id="UP000611554"/>
    </source>
</evidence>
<keyword evidence="3" id="KW-1185">Reference proteome</keyword>
<sequence>MVTQANRSKPPRSATMRGSAVATICESSRDRKTAAIKRTTTVVAPADAVTAGTEEREVTKILAIREAGSSGACERTGEEHRPRTGDGDGIGQVRT</sequence>
<comment type="caution">
    <text evidence="2">The sequence shown here is derived from an EMBL/GenBank/DDBJ whole genome shotgun (WGS) entry which is preliminary data.</text>
</comment>
<name>A0ABQ2RED4_9ACTN</name>
<accession>A0ABQ2RED4</accession>
<protein>
    <submittedName>
        <fullName evidence="2">Uncharacterized protein</fullName>
    </submittedName>
</protein>
<evidence type="ECO:0000313" key="2">
    <source>
        <dbReference type="EMBL" id="GGQ22403.1"/>
    </source>
</evidence>
<proteinExistence type="predicted"/>
<dbReference type="Proteomes" id="UP000611554">
    <property type="component" value="Unassembled WGS sequence"/>
</dbReference>
<organism evidence="2 3">
    <name type="scientific">Streptosporangium pseudovulgare</name>
    <dbReference type="NCBI Taxonomy" id="35765"/>
    <lineage>
        <taxon>Bacteria</taxon>
        <taxon>Bacillati</taxon>
        <taxon>Actinomycetota</taxon>
        <taxon>Actinomycetes</taxon>
        <taxon>Streptosporangiales</taxon>
        <taxon>Streptosporangiaceae</taxon>
        <taxon>Streptosporangium</taxon>
    </lineage>
</organism>